<dbReference type="RefSeq" id="WP_345718315.1">
    <property type="nucleotide sequence ID" value="NZ_BAABFP010000008.1"/>
</dbReference>
<reference evidence="3" key="1">
    <citation type="journal article" date="2019" name="Int. J. Syst. Evol. Microbiol.">
        <title>The Global Catalogue of Microorganisms (GCM) 10K type strain sequencing project: providing services to taxonomists for standard genome sequencing and annotation.</title>
        <authorList>
            <consortium name="The Broad Institute Genomics Platform"/>
            <consortium name="The Broad Institute Genome Sequencing Center for Infectious Disease"/>
            <person name="Wu L."/>
            <person name="Ma J."/>
        </authorList>
    </citation>
    <scope>NUCLEOTIDE SEQUENCE [LARGE SCALE GENOMIC DNA]</scope>
    <source>
        <strain evidence="3">KACC 14249</strain>
    </source>
</reference>
<dbReference type="Pfam" id="PF03992">
    <property type="entry name" value="ABM"/>
    <property type="match status" value="1"/>
</dbReference>
<accession>A0ABW1JCE3</accession>
<dbReference type="SUPFAM" id="SSF54909">
    <property type="entry name" value="Dimeric alpha+beta barrel"/>
    <property type="match status" value="1"/>
</dbReference>
<dbReference type="EC" id="1.-.-.-" evidence="2"/>
<name>A0ABW1JCE3_9ACTN</name>
<dbReference type="InterPro" id="IPR011008">
    <property type="entry name" value="Dimeric_a/b-barrel"/>
</dbReference>
<keyword evidence="3" id="KW-1185">Reference proteome</keyword>
<protein>
    <submittedName>
        <fullName evidence="2">Quinol monooxygenase</fullName>
        <ecNumber evidence="2">1.-.-.-</ecNumber>
    </submittedName>
</protein>
<organism evidence="2 3">
    <name type="scientific">Angustibacter luteus</name>
    <dbReference type="NCBI Taxonomy" id="658456"/>
    <lineage>
        <taxon>Bacteria</taxon>
        <taxon>Bacillati</taxon>
        <taxon>Actinomycetota</taxon>
        <taxon>Actinomycetes</taxon>
        <taxon>Kineosporiales</taxon>
        <taxon>Kineosporiaceae</taxon>
    </lineage>
</organism>
<evidence type="ECO:0000313" key="3">
    <source>
        <dbReference type="Proteomes" id="UP001596189"/>
    </source>
</evidence>
<comment type="caution">
    <text evidence="2">The sequence shown here is derived from an EMBL/GenBank/DDBJ whole genome shotgun (WGS) entry which is preliminary data.</text>
</comment>
<keyword evidence="2" id="KW-0503">Monooxygenase</keyword>
<evidence type="ECO:0000313" key="2">
    <source>
        <dbReference type="EMBL" id="MFC6006844.1"/>
    </source>
</evidence>
<sequence length="98" mass="10110">MPDIPVVAVIVANPGSEDVVRAALADLVEPTRAEEGCRSYELHESAAAPGTFVTIESWSDASDLDKHLATPHVAAALAAADGHLALAPGIHPLTVVPR</sequence>
<dbReference type="InterPro" id="IPR007138">
    <property type="entry name" value="ABM_dom"/>
</dbReference>
<dbReference type="InterPro" id="IPR050744">
    <property type="entry name" value="AI-2_Isomerase_LsrG"/>
</dbReference>
<dbReference type="PANTHER" id="PTHR33336:SF15">
    <property type="entry name" value="ABM DOMAIN-CONTAINING PROTEIN"/>
    <property type="match status" value="1"/>
</dbReference>
<gene>
    <name evidence="2" type="ORF">ACFQDO_06835</name>
</gene>
<dbReference type="Proteomes" id="UP001596189">
    <property type="component" value="Unassembled WGS sequence"/>
</dbReference>
<dbReference type="PANTHER" id="PTHR33336">
    <property type="entry name" value="QUINOL MONOOXYGENASE YGIN-RELATED"/>
    <property type="match status" value="1"/>
</dbReference>
<feature type="domain" description="ABM" evidence="1">
    <location>
        <begin position="4"/>
        <end position="96"/>
    </location>
</feature>
<dbReference type="GO" id="GO:0004497">
    <property type="term" value="F:monooxygenase activity"/>
    <property type="evidence" value="ECO:0007669"/>
    <property type="project" value="UniProtKB-KW"/>
</dbReference>
<evidence type="ECO:0000259" key="1">
    <source>
        <dbReference type="PROSITE" id="PS51725"/>
    </source>
</evidence>
<dbReference type="EMBL" id="JBHSRD010000003">
    <property type="protein sequence ID" value="MFC6006844.1"/>
    <property type="molecule type" value="Genomic_DNA"/>
</dbReference>
<keyword evidence="2" id="KW-0560">Oxidoreductase</keyword>
<dbReference type="PROSITE" id="PS51725">
    <property type="entry name" value="ABM"/>
    <property type="match status" value="1"/>
</dbReference>
<proteinExistence type="predicted"/>
<dbReference type="Gene3D" id="3.30.70.100">
    <property type="match status" value="1"/>
</dbReference>